<comment type="caution">
    <text evidence="3">The sequence shown here is derived from an EMBL/GenBank/DDBJ whole genome shotgun (WGS) entry which is preliminary data.</text>
</comment>
<dbReference type="SUPFAM" id="SSF55166">
    <property type="entry name" value="Hedgehog/DD-peptidase"/>
    <property type="match status" value="1"/>
</dbReference>
<name>A0ABU1RUH5_9GAMM</name>
<dbReference type="Proteomes" id="UP001254759">
    <property type="component" value="Unassembled WGS sequence"/>
</dbReference>
<organism evidence="3 4">
    <name type="scientific">Pseudoxanthomonas sacheonensis</name>
    <dbReference type="NCBI Taxonomy" id="443615"/>
    <lineage>
        <taxon>Bacteria</taxon>
        <taxon>Pseudomonadati</taxon>
        <taxon>Pseudomonadota</taxon>
        <taxon>Gammaproteobacteria</taxon>
        <taxon>Lysobacterales</taxon>
        <taxon>Lysobacteraceae</taxon>
        <taxon>Pseudoxanthomonas</taxon>
    </lineage>
</organism>
<sequence length="216" mass="23188">MIPAAGSRATTAVAKKAAALVSLGALLAAALLAACAPAASKDRFEDWSATTAAAGVAEYRQYLQRQGLDDVAPMPALLRSARSWRECNAGEFALPPRALWPNILPTLRALRQLQTAGLVDGRKVASGYREGTLNRCAGGSARSRHLSNNALDFDLSESPDNVERLCDFWRSKGPALKLGLGFYTDTRIHLDTSGFRTWGSDHTWRTSLCSPRASAS</sequence>
<dbReference type="Gene3D" id="3.30.1380.10">
    <property type="match status" value="1"/>
</dbReference>
<protein>
    <submittedName>
        <fullName evidence="3">Uncharacterized protein YcbK (DUF882 family)</fullName>
    </submittedName>
</protein>
<keyword evidence="4" id="KW-1185">Reference proteome</keyword>
<keyword evidence="1" id="KW-0732">Signal</keyword>
<evidence type="ECO:0000259" key="2">
    <source>
        <dbReference type="Pfam" id="PF08291"/>
    </source>
</evidence>
<dbReference type="RefSeq" id="WP_310094427.1">
    <property type="nucleotide sequence ID" value="NZ_JAVDTT010000003.1"/>
</dbReference>
<dbReference type="InterPro" id="IPR009045">
    <property type="entry name" value="Zn_M74/Hedgehog-like"/>
</dbReference>
<dbReference type="InterPro" id="IPR013230">
    <property type="entry name" value="Peptidase_M15A_C"/>
</dbReference>
<proteinExistence type="predicted"/>
<reference evidence="3 4" key="1">
    <citation type="submission" date="2023-07" db="EMBL/GenBank/DDBJ databases">
        <title>Sorghum-associated microbial communities from plants grown in Nebraska, USA.</title>
        <authorList>
            <person name="Schachtman D."/>
        </authorList>
    </citation>
    <scope>NUCLEOTIDE SEQUENCE [LARGE SCALE GENOMIC DNA]</scope>
    <source>
        <strain evidence="3 4">BE107</strain>
    </source>
</reference>
<dbReference type="EMBL" id="JAVDTT010000003">
    <property type="protein sequence ID" value="MDR6842429.1"/>
    <property type="molecule type" value="Genomic_DNA"/>
</dbReference>
<feature type="chain" id="PRO_5046195702" evidence="1">
    <location>
        <begin position="39"/>
        <end position="216"/>
    </location>
</feature>
<evidence type="ECO:0000313" key="3">
    <source>
        <dbReference type="EMBL" id="MDR6842429.1"/>
    </source>
</evidence>
<evidence type="ECO:0000313" key="4">
    <source>
        <dbReference type="Proteomes" id="UP001254759"/>
    </source>
</evidence>
<feature type="domain" description="Peptidase M15A C-terminal" evidence="2">
    <location>
        <begin position="123"/>
        <end position="191"/>
    </location>
</feature>
<dbReference type="Pfam" id="PF08291">
    <property type="entry name" value="Peptidase_M15_3"/>
    <property type="match status" value="1"/>
</dbReference>
<gene>
    <name evidence="3" type="ORF">J2W94_002723</name>
</gene>
<evidence type="ECO:0000256" key="1">
    <source>
        <dbReference type="SAM" id="SignalP"/>
    </source>
</evidence>
<feature type="signal peptide" evidence="1">
    <location>
        <begin position="1"/>
        <end position="38"/>
    </location>
</feature>
<accession>A0ABU1RUH5</accession>